<evidence type="ECO:0000259" key="3">
    <source>
        <dbReference type="PROSITE" id="PS50198"/>
    </source>
</evidence>
<sequence length="649" mass="73878">MFRNLFFVAWLFVGVAVTAQNSDKAILLKVANEPVYDTEFVRIFKKNLELVKDDSQKDVDAYLDLFVNYKLKIQEAKAQGLDTLPNYVRELTNYKKQLARNFLTDTQVTEALVEEAYFRTKNEVKASHVLIKMDANAQPADTLNVYNQLLKWRKDIQEDGFETLQKKIHDGKTIYAENLGYFSAFKMVYNFENAAYNTPVGTISMPFKTRFGYHIVTVEDIRPSRGERKVAHIMIAHNRNGEAQTAESRINDLYTKIKQGEDFAVIAKQFSEDKSSAEKGGELAVFSSGQLSSSDFEDMAFSLEKPGDVSAPFATEFGWHIVKLLEKMPVPDFESMKSELEARVKTDSRSQLINTSRVNTLKERYAVADNPEALTYFTTILDDSYFNGTYTLPDAFTGKKPLVTIGNLQLYYADFGTYLIKNQRKISGKKPLANLVSDYYNTFINTNLLQYEEANLETENQAYANIVAEYRDGLLLFDLMEKEIWNTVSADSVAVNEFYQANKASYTWPIRVDADVASANDKKTVKKVRQMLKNGTSPEAIKTTLNTNGTVQVIFTSDVMALDHQALPQDMIVKEGVSKIYNQDGVYIVYQIKNIIPEALKSFDEAKGQVINDYQIHKEALWLKDLEKKYPVEINEAVFAKVKQTLKNN</sequence>
<dbReference type="Gene3D" id="1.10.4030.10">
    <property type="entry name" value="Porin chaperone SurA, peptide-binding domain"/>
    <property type="match status" value="1"/>
</dbReference>
<dbReference type="PANTHER" id="PTHR47245:SF2">
    <property type="entry name" value="PEPTIDYL-PROLYL CIS-TRANS ISOMERASE HP_0175-RELATED"/>
    <property type="match status" value="1"/>
</dbReference>
<dbReference type="Pfam" id="PF13145">
    <property type="entry name" value="Rotamase_2"/>
    <property type="match status" value="1"/>
</dbReference>
<evidence type="ECO:0000313" key="5">
    <source>
        <dbReference type="Proteomes" id="UP001597472"/>
    </source>
</evidence>
<dbReference type="EC" id="5.2.1.8" evidence="4"/>
<feature type="domain" description="PpiC" evidence="3">
    <location>
        <begin position="121"/>
        <end position="220"/>
    </location>
</feature>
<dbReference type="Gene3D" id="3.10.50.40">
    <property type="match status" value="3"/>
</dbReference>
<evidence type="ECO:0000256" key="1">
    <source>
        <dbReference type="PROSITE-ProRule" id="PRU00278"/>
    </source>
</evidence>
<dbReference type="PANTHER" id="PTHR47245">
    <property type="entry name" value="PEPTIDYLPROLYL ISOMERASE"/>
    <property type="match status" value="1"/>
</dbReference>
<dbReference type="InterPro" id="IPR046357">
    <property type="entry name" value="PPIase_dom_sf"/>
</dbReference>
<accession>A0ABW5KYC8</accession>
<dbReference type="RefSeq" id="WP_376894979.1">
    <property type="nucleotide sequence ID" value="NZ_JBHULS010000007.1"/>
</dbReference>
<gene>
    <name evidence="4" type="ORF">ACFSQP_12385</name>
</gene>
<evidence type="ECO:0000313" key="4">
    <source>
        <dbReference type="EMBL" id="MFD2552612.1"/>
    </source>
</evidence>
<name>A0ABW5KYC8_9FLAO</name>
<organism evidence="4 5">
    <name type="scientific">Bizionia sediminis</name>
    <dbReference type="NCBI Taxonomy" id="1737064"/>
    <lineage>
        <taxon>Bacteria</taxon>
        <taxon>Pseudomonadati</taxon>
        <taxon>Bacteroidota</taxon>
        <taxon>Flavobacteriia</taxon>
        <taxon>Flavobacteriales</taxon>
        <taxon>Flavobacteriaceae</taxon>
        <taxon>Bizionia</taxon>
    </lineage>
</organism>
<comment type="caution">
    <text evidence="4">The sequence shown here is derived from an EMBL/GenBank/DDBJ whole genome shotgun (WGS) entry which is preliminary data.</text>
</comment>
<dbReference type="GO" id="GO:0003755">
    <property type="term" value="F:peptidyl-prolyl cis-trans isomerase activity"/>
    <property type="evidence" value="ECO:0007669"/>
    <property type="project" value="UniProtKB-EC"/>
</dbReference>
<dbReference type="SUPFAM" id="SSF54534">
    <property type="entry name" value="FKBP-like"/>
    <property type="match status" value="2"/>
</dbReference>
<feature type="chain" id="PRO_5045340311" evidence="2">
    <location>
        <begin position="20"/>
        <end position="649"/>
    </location>
</feature>
<dbReference type="Proteomes" id="UP001597472">
    <property type="component" value="Unassembled WGS sequence"/>
</dbReference>
<reference evidence="5" key="1">
    <citation type="journal article" date="2019" name="Int. J. Syst. Evol. Microbiol.">
        <title>The Global Catalogue of Microorganisms (GCM) 10K type strain sequencing project: providing services to taxonomists for standard genome sequencing and annotation.</title>
        <authorList>
            <consortium name="The Broad Institute Genomics Platform"/>
            <consortium name="The Broad Institute Genome Sequencing Center for Infectious Disease"/>
            <person name="Wu L."/>
            <person name="Ma J."/>
        </authorList>
    </citation>
    <scope>NUCLEOTIDE SEQUENCE [LARGE SCALE GENOMIC DNA]</scope>
    <source>
        <strain evidence="5">KCTC 42587</strain>
    </source>
</reference>
<dbReference type="InterPro" id="IPR050245">
    <property type="entry name" value="PrsA_foldase"/>
</dbReference>
<dbReference type="EMBL" id="JBHULS010000007">
    <property type="protein sequence ID" value="MFD2552612.1"/>
    <property type="molecule type" value="Genomic_DNA"/>
</dbReference>
<dbReference type="InterPro" id="IPR000297">
    <property type="entry name" value="PPIase_PpiC"/>
</dbReference>
<dbReference type="PROSITE" id="PS50198">
    <property type="entry name" value="PPIC_PPIASE_2"/>
    <property type="match status" value="2"/>
</dbReference>
<keyword evidence="5" id="KW-1185">Reference proteome</keyword>
<feature type="signal peptide" evidence="2">
    <location>
        <begin position="1"/>
        <end position="19"/>
    </location>
</feature>
<keyword evidence="1 4" id="KW-0413">Isomerase</keyword>
<protein>
    <submittedName>
        <fullName evidence="4">Peptidylprolyl isomerase</fullName>
        <ecNumber evidence="4">5.2.1.8</ecNumber>
    </submittedName>
</protein>
<proteinExistence type="predicted"/>
<feature type="domain" description="PpiC" evidence="3">
    <location>
        <begin position="225"/>
        <end position="326"/>
    </location>
</feature>
<dbReference type="Pfam" id="PF00639">
    <property type="entry name" value="Rotamase"/>
    <property type="match status" value="2"/>
</dbReference>
<evidence type="ECO:0000256" key="2">
    <source>
        <dbReference type="SAM" id="SignalP"/>
    </source>
</evidence>
<keyword evidence="2" id="KW-0732">Signal</keyword>
<keyword evidence="1" id="KW-0697">Rotamase</keyword>